<gene>
    <name evidence="1" type="ORF">L2E82_06259</name>
</gene>
<comment type="caution">
    <text evidence="1">The sequence shown here is derived from an EMBL/GenBank/DDBJ whole genome shotgun (WGS) entry which is preliminary data.</text>
</comment>
<name>A0ACB9H9I8_CICIN</name>
<reference evidence="1 2" key="2">
    <citation type="journal article" date="2022" name="Mol. Ecol. Resour.">
        <title>The genomes of chicory, endive, great burdock and yacon provide insights into Asteraceae paleo-polyploidization history and plant inulin production.</title>
        <authorList>
            <person name="Fan W."/>
            <person name="Wang S."/>
            <person name="Wang H."/>
            <person name="Wang A."/>
            <person name="Jiang F."/>
            <person name="Liu H."/>
            <person name="Zhao H."/>
            <person name="Xu D."/>
            <person name="Zhang Y."/>
        </authorList>
    </citation>
    <scope>NUCLEOTIDE SEQUENCE [LARGE SCALE GENOMIC DNA]</scope>
    <source>
        <strain evidence="2">cv. Punajuju</strain>
        <tissue evidence="1">Leaves</tissue>
    </source>
</reference>
<dbReference type="EMBL" id="CM042009">
    <property type="protein sequence ID" value="KAI3792382.1"/>
    <property type="molecule type" value="Genomic_DNA"/>
</dbReference>
<sequence>MLLARFSIIRYNSQILHSSISLLPFTTQAIDLLNSDDKKPMENNINIDEHHVLDQLSVLLPIRHRNTPSIGKPSSELTQLKKNQEILLSPEDKLLGIFIQKLNGKTAIKRALTAAPFDIEVRSDLVAKVLNRGCLDGEAMVTFFEWSIEQGNVFGDVDSSQVQQA</sequence>
<keyword evidence="2" id="KW-1185">Reference proteome</keyword>
<reference evidence="2" key="1">
    <citation type="journal article" date="2022" name="Mol. Ecol. Resour.">
        <title>The genomes of chicory, endive, great burdock and yacon provide insights into Asteraceae palaeo-polyploidization history and plant inulin production.</title>
        <authorList>
            <person name="Fan W."/>
            <person name="Wang S."/>
            <person name="Wang H."/>
            <person name="Wang A."/>
            <person name="Jiang F."/>
            <person name="Liu H."/>
            <person name="Zhao H."/>
            <person name="Xu D."/>
            <person name="Zhang Y."/>
        </authorList>
    </citation>
    <scope>NUCLEOTIDE SEQUENCE [LARGE SCALE GENOMIC DNA]</scope>
    <source>
        <strain evidence="2">cv. Punajuju</strain>
    </source>
</reference>
<organism evidence="1 2">
    <name type="scientific">Cichorium intybus</name>
    <name type="common">Chicory</name>
    <dbReference type="NCBI Taxonomy" id="13427"/>
    <lineage>
        <taxon>Eukaryota</taxon>
        <taxon>Viridiplantae</taxon>
        <taxon>Streptophyta</taxon>
        <taxon>Embryophyta</taxon>
        <taxon>Tracheophyta</taxon>
        <taxon>Spermatophyta</taxon>
        <taxon>Magnoliopsida</taxon>
        <taxon>eudicotyledons</taxon>
        <taxon>Gunneridae</taxon>
        <taxon>Pentapetalae</taxon>
        <taxon>asterids</taxon>
        <taxon>campanulids</taxon>
        <taxon>Asterales</taxon>
        <taxon>Asteraceae</taxon>
        <taxon>Cichorioideae</taxon>
        <taxon>Cichorieae</taxon>
        <taxon>Cichoriinae</taxon>
        <taxon>Cichorium</taxon>
    </lineage>
</organism>
<proteinExistence type="predicted"/>
<protein>
    <submittedName>
        <fullName evidence="1">Uncharacterized protein</fullName>
    </submittedName>
</protein>
<dbReference type="Proteomes" id="UP001055811">
    <property type="component" value="Linkage Group LG01"/>
</dbReference>
<evidence type="ECO:0000313" key="1">
    <source>
        <dbReference type="EMBL" id="KAI3792382.1"/>
    </source>
</evidence>
<accession>A0ACB9H9I8</accession>
<evidence type="ECO:0000313" key="2">
    <source>
        <dbReference type="Proteomes" id="UP001055811"/>
    </source>
</evidence>